<dbReference type="Pfam" id="PF02174">
    <property type="entry name" value="IRS"/>
    <property type="match status" value="1"/>
</dbReference>
<keyword evidence="5" id="KW-0449">Lipoprotein</keyword>
<dbReference type="PANTHER" id="PTHR21258">
    <property type="entry name" value="DOCKING PROTEIN RELATED"/>
    <property type="match status" value="1"/>
</dbReference>
<feature type="region of interest" description="Disordered" evidence="6">
    <location>
        <begin position="487"/>
        <end position="520"/>
    </location>
</feature>
<evidence type="ECO:0000256" key="2">
    <source>
        <dbReference type="ARBA" id="ARBA00022553"/>
    </source>
</evidence>
<dbReference type="InterPro" id="IPR011993">
    <property type="entry name" value="PH-like_dom_sf"/>
</dbReference>
<dbReference type="PROSITE" id="PS51064">
    <property type="entry name" value="IRS_PTB"/>
    <property type="match status" value="1"/>
</dbReference>
<comment type="subcellular location">
    <subcellularLocation>
        <location evidence="1">Membrane</location>
    </subcellularLocation>
</comment>
<dbReference type="SUPFAM" id="SSF50729">
    <property type="entry name" value="PH domain-like"/>
    <property type="match status" value="1"/>
</dbReference>
<keyword evidence="9" id="KW-1185">Reference proteome</keyword>
<dbReference type="GO" id="GO:0008543">
    <property type="term" value="P:fibroblast growth factor receptor signaling pathway"/>
    <property type="evidence" value="ECO:0007669"/>
    <property type="project" value="TreeGrafter"/>
</dbReference>
<proteinExistence type="predicted"/>
<dbReference type="AlphaFoldDB" id="A0AAN9Z1M9"/>
<dbReference type="SMART" id="SM01244">
    <property type="entry name" value="IRS"/>
    <property type="match status" value="1"/>
</dbReference>
<name>A0AAN9Z1M9_9ORTH</name>
<dbReference type="PANTHER" id="PTHR21258:SF55">
    <property type="entry name" value="FI23523P1"/>
    <property type="match status" value="1"/>
</dbReference>
<accession>A0AAN9Z1M9</accession>
<protein>
    <recommendedName>
        <fullName evidence="7">IRS-type PTB domain-containing protein</fullName>
    </recommendedName>
</protein>
<evidence type="ECO:0000256" key="3">
    <source>
        <dbReference type="ARBA" id="ARBA00022707"/>
    </source>
</evidence>
<dbReference type="Proteomes" id="UP001378592">
    <property type="component" value="Unassembled WGS sequence"/>
</dbReference>
<dbReference type="InterPro" id="IPR002404">
    <property type="entry name" value="IRS_PTB"/>
</dbReference>
<dbReference type="GO" id="GO:0005737">
    <property type="term" value="C:cytoplasm"/>
    <property type="evidence" value="ECO:0007669"/>
    <property type="project" value="TreeGrafter"/>
</dbReference>
<organism evidence="8 9">
    <name type="scientific">Gryllus longicercus</name>
    <dbReference type="NCBI Taxonomy" id="2509291"/>
    <lineage>
        <taxon>Eukaryota</taxon>
        <taxon>Metazoa</taxon>
        <taxon>Ecdysozoa</taxon>
        <taxon>Arthropoda</taxon>
        <taxon>Hexapoda</taxon>
        <taxon>Insecta</taxon>
        <taxon>Pterygota</taxon>
        <taxon>Neoptera</taxon>
        <taxon>Polyneoptera</taxon>
        <taxon>Orthoptera</taxon>
        <taxon>Ensifera</taxon>
        <taxon>Gryllidea</taxon>
        <taxon>Grylloidea</taxon>
        <taxon>Gryllidae</taxon>
        <taxon>Gryllinae</taxon>
        <taxon>Gryllus</taxon>
    </lineage>
</organism>
<evidence type="ECO:0000256" key="5">
    <source>
        <dbReference type="ARBA" id="ARBA00023288"/>
    </source>
</evidence>
<sequence length="520" mass="55859">MGCISSKTDINDIHHNIFQVMNVDELGNRLNPGQLEITETDLVLHQRRKAPVKWPLRCLRRYGFDAELFSFESGRRCPTGAGIYAFRCQRAEQLFNLLQTHIQVRNNAGEDGVSRDFSVPSAPGPTVSLRGSSSGDSNYLDPAPVRTSNRTAPGNTRFTSQNGVLSTRLDSVGSSSNGPLSPQGTASPSPPPPAPVPNAAIISSVSSSNPSVLYANEELFSTSTTATDPSENNNKEFLRQSLPSSVTISLSNESSVREKPVSRLSVCSGDGLALTGLGDPCAMASYVNVDLSNGPLSPSCSVDEDSNYAQVEVSGGETPVYMNLIPGPENGRLPTPDIPVPLRVKSNLSSCGMLLSTPDWEIEESKRCYANLQPGEIEVPCNIPAKHLVGNERLLPPKSSLSPNQSLQLVVSPVNMQRQVNYIVLDLEQSKGDTGGVSPQQFQPPTSPVGSLSLSVLPLPSESPQRISEGYATIDFNKTVALSHSVNPNMVNDTEGSRKTRHNSTISDLQTRPIRHSSSD</sequence>
<dbReference type="InterPro" id="IPR050996">
    <property type="entry name" value="Docking_Protein_DOK"/>
</dbReference>
<feature type="region of interest" description="Disordered" evidence="6">
    <location>
        <begin position="110"/>
        <end position="201"/>
    </location>
</feature>
<evidence type="ECO:0000256" key="6">
    <source>
        <dbReference type="SAM" id="MobiDB-lite"/>
    </source>
</evidence>
<keyword evidence="2" id="KW-0597">Phosphoprotein</keyword>
<dbReference type="EMBL" id="JAZDUA010000420">
    <property type="protein sequence ID" value="KAK7792833.1"/>
    <property type="molecule type" value="Genomic_DNA"/>
</dbReference>
<evidence type="ECO:0000313" key="8">
    <source>
        <dbReference type="EMBL" id="KAK7792833.1"/>
    </source>
</evidence>
<evidence type="ECO:0000259" key="7">
    <source>
        <dbReference type="PROSITE" id="PS51064"/>
    </source>
</evidence>
<feature type="compositionally biased region" description="Polar residues" evidence="6">
    <location>
        <begin position="146"/>
        <end position="185"/>
    </location>
</feature>
<reference evidence="8 9" key="1">
    <citation type="submission" date="2024-03" db="EMBL/GenBank/DDBJ databases">
        <title>The genome assembly and annotation of the cricket Gryllus longicercus Weissman &amp; Gray.</title>
        <authorList>
            <person name="Szrajer S."/>
            <person name="Gray D."/>
            <person name="Ylla G."/>
        </authorList>
    </citation>
    <scope>NUCLEOTIDE SEQUENCE [LARGE SCALE GENOMIC DNA]</scope>
    <source>
        <strain evidence="8">DAG 2021-001</strain>
        <tissue evidence="8">Whole body minus gut</tissue>
    </source>
</reference>
<dbReference type="CDD" id="cd01202">
    <property type="entry name" value="PTB_FRS2"/>
    <property type="match status" value="1"/>
</dbReference>
<dbReference type="Gene3D" id="2.30.29.30">
    <property type="entry name" value="Pleckstrin-homology domain (PH domain)/Phosphotyrosine-binding domain (PTB)"/>
    <property type="match status" value="1"/>
</dbReference>
<dbReference type="GO" id="GO:0016020">
    <property type="term" value="C:membrane"/>
    <property type="evidence" value="ECO:0007669"/>
    <property type="project" value="UniProtKB-SubCell"/>
</dbReference>
<dbReference type="SMART" id="SM00310">
    <property type="entry name" value="PTBI"/>
    <property type="match status" value="1"/>
</dbReference>
<dbReference type="InterPro" id="IPR038742">
    <property type="entry name" value="FRS2_PTB"/>
</dbReference>
<keyword evidence="3" id="KW-0519">Myristate</keyword>
<evidence type="ECO:0000256" key="1">
    <source>
        <dbReference type="ARBA" id="ARBA00004370"/>
    </source>
</evidence>
<keyword evidence="4" id="KW-0472">Membrane</keyword>
<gene>
    <name evidence="8" type="ORF">R5R35_004409</name>
</gene>
<evidence type="ECO:0000256" key="4">
    <source>
        <dbReference type="ARBA" id="ARBA00023136"/>
    </source>
</evidence>
<dbReference type="GO" id="GO:0005104">
    <property type="term" value="F:fibroblast growth factor receptor binding"/>
    <property type="evidence" value="ECO:0007669"/>
    <property type="project" value="TreeGrafter"/>
</dbReference>
<dbReference type="GO" id="GO:0005068">
    <property type="term" value="F:transmembrane receptor protein tyrosine kinase adaptor activity"/>
    <property type="evidence" value="ECO:0007669"/>
    <property type="project" value="TreeGrafter"/>
</dbReference>
<feature type="domain" description="IRS-type PTB" evidence="7">
    <location>
        <begin position="10"/>
        <end position="112"/>
    </location>
</feature>
<comment type="caution">
    <text evidence="8">The sequence shown here is derived from an EMBL/GenBank/DDBJ whole genome shotgun (WGS) entry which is preliminary data.</text>
</comment>
<evidence type="ECO:0000313" key="9">
    <source>
        <dbReference type="Proteomes" id="UP001378592"/>
    </source>
</evidence>